<proteinExistence type="predicted"/>
<dbReference type="Proteomes" id="UP000434052">
    <property type="component" value="Unassembled WGS sequence"/>
</dbReference>
<dbReference type="OrthoDB" id="5456013at2"/>
<comment type="caution">
    <text evidence="1">The sequence shown here is derived from an EMBL/GenBank/DDBJ whole genome shotgun (WGS) entry which is preliminary data.</text>
</comment>
<dbReference type="EMBL" id="QMIF01000004">
    <property type="protein sequence ID" value="TVM34591.1"/>
    <property type="molecule type" value="Genomic_DNA"/>
</dbReference>
<evidence type="ECO:0000313" key="2">
    <source>
        <dbReference type="Proteomes" id="UP000434052"/>
    </source>
</evidence>
<reference evidence="1 2" key="1">
    <citation type="submission" date="2018-06" db="EMBL/GenBank/DDBJ databases">
        <title>Complete genome of Desulfovibrio marinus P48SEP.</title>
        <authorList>
            <person name="Crispim J.S."/>
            <person name="Vidigal P.M.P."/>
            <person name="Silva L.C.F."/>
            <person name="Araujo L.C."/>
            <person name="Laguardia C.N."/>
            <person name="Dias R.S."/>
            <person name="Sousa M.P."/>
            <person name="Paula S.O."/>
            <person name="Silva C."/>
        </authorList>
    </citation>
    <scope>NUCLEOTIDE SEQUENCE [LARGE SCALE GENOMIC DNA]</scope>
    <source>
        <strain evidence="1 2">P48SEP</strain>
    </source>
</reference>
<accession>A0A6P1ZHF2</accession>
<protein>
    <submittedName>
        <fullName evidence="1">Uncharacterized protein</fullName>
    </submittedName>
</protein>
<gene>
    <name evidence="1" type="ORF">DQK91_08445</name>
</gene>
<sequence>MKTKIMPFFTVLLVALLVPAIAYAELPRSILGLTLGENVKKYENLLWMNGATKLSDTPFLTEVNIRDTAFPGIRGGSVTYGNCAHPGMLIGLKLKFDDKDPSLFDQLYDLYEKKFGKPDEWQGDAFHTVRSWKWMVTEGDQRINIVLTYSKDPTMRPGVSIKMVMHTTWMEEYDCYNAKIGEKHPPAKPMPASKLNLQDYVPHAP</sequence>
<name>A0A6P1ZHF2_9BACT</name>
<organism evidence="1 2">
    <name type="scientific">Oceanidesulfovibrio marinus</name>
    <dbReference type="NCBI Taxonomy" id="370038"/>
    <lineage>
        <taxon>Bacteria</taxon>
        <taxon>Pseudomonadati</taxon>
        <taxon>Thermodesulfobacteriota</taxon>
        <taxon>Desulfovibrionia</taxon>
        <taxon>Desulfovibrionales</taxon>
        <taxon>Desulfovibrionaceae</taxon>
        <taxon>Oceanidesulfovibrio</taxon>
    </lineage>
</organism>
<dbReference type="AlphaFoldDB" id="A0A6P1ZHF2"/>
<evidence type="ECO:0000313" key="1">
    <source>
        <dbReference type="EMBL" id="TVM34591.1"/>
    </source>
</evidence>